<comment type="caution">
    <text evidence="2">The sequence shown here is derived from an EMBL/GenBank/DDBJ whole genome shotgun (WGS) entry which is preliminary data.</text>
</comment>
<keyword evidence="1" id="KW-0812">Transmembrane</keyword>
<feature type="non-terminal residue" evidence="2">
    <location>
        <position position="1"/>
    </location>
</feature>
<dbReference type="EMBL" id="BTSX01000001">
    <property type="protein sequence ID" value="GMS81252.1"/>
    <property type="molecule type" value="Genomic_DNA"/>
</dbReference>
<sequence length="88" mass="10033">LAESGKLRKFRWDIKNMCAVLIILAIDFVVSGIFKKIVHVTIHLGNHNTIIFILYACTVLFVTLCSAGHIEEHLENLKPKREVMVCKK</sequence>
<feature type="transmembrane region" description="Helical" evidence="1">
    <location>
        <begin position="18"/>
        <end position="38"/>
    </location>
</feature>
<keyword evidence="1" id="KW-1133">Transmembrane helix</keyword>
<accession>A0AAV5SCZ9</accession>
<organism evidence="2 3">
    <name type="scientific">Pristionchus entomophagus</name>
    <dbReference type="NCBI Taxonomy" id="358040"/>
    <lineage>
        <taxon>Eukaryota</taxon>
        <taxon>Metazoa</taxon>
        <taxon>Ecdysozoa</taxon>
        <taxon>Nematoda</taxon>
        <taxon>Chromadorea</taxon>
        <taxon>Rhabditida</taxon>
        <taxon>Rhabditina</taxon>
        <taxon>Diplogasteromorpha</taxon>
        <taxon>Diplogasteroidea</taxon>
        <taxon>Neodiplogasteridae</taxon>
        <taxon>Pristionchus</taxon>
    </lineage>
</organism>
<evidence type="ECO:0000256" key="1">
    <source>
        <dbReference type="SAM" id="Phobius"/>
    </source>
</evidence>
<keyword evidence="3" id="KW-1185">Reference proteome</keyword>
<reference evidence="2" key="1">
    <citation type="submission" date="2023-10" db="EMBL/GenBank/DDBJ databases">
        <title>Genome assembly of Pristionchus species.</title>
        <authorList>
            <person name="Yoshida K."/>
            <person name="Sommer R.J."/>
        </authorList>
    </citation>
    <scope>NUCLEOTIDE SEQUENCE</scope>
    <source>
        <strain evidence="2">RS0144</strain>
    </source>
</reference>
<evidence type="ECO:0000313" key="3">
    <source>
        <dbReference type="Proteomes" id="UP001432027"/>
    </source>
</evidence>
<protein>
    <submittedName>
        <fullName evidence="2">Uncharacterized protein</fullName>
    </submittedName>
</protein>
<feature type="transmembrane region" description="Helical" evidence="1">
    <location>
        <begin position="50"/>
        <end position="70"/>
    </location>
</feature>
<feature type="non-terminal residue" evidence="2">
    <location>
        <position position="88"/>
    </location>
</feature>
<dbReference type="AlphaFoldDB" id="A0AAV5SCZ9"/>
<dbReference type="Proteomes" id="UP001432027">
    <property type="component" value="Unassembled WGS sequence"/>
</dbReference>
<keyword evidence="1" id="KW-0472">Membrane</keyword>
<gene>
    <name evidence="2" type="ORF">PENTCL1PPCAC_3427</name>
</gene>
<evidence type="ECO:0000313" key="2">
    <source>
        <dbReference type="EMBL" id="GMS81252.1"/>
    </source>
</evidence>
<name>A0AAV5SCZ9_9BILA</name>
<proteinExistence type="predicted"/>